<dbReference type="Gramene" id="OE9A095960T1">
    <property type="protein sequence ID" value="OE9A095960C1"/>
    <property type="gene ID" value="OE9A095960"/>
</dbReference>
<name>A0A8S0UUJ6_OLEEU</name>
<comment type="caution">
    <text evidence="1">The sequence shown here is derived from an EMBL/GenBank/DDBJ whole genome shotgun (WGS) entry which is preliminary data.</text>
</comment>
<dbReference type="Proteomes" id="UP000594638">
    <property type="component" value="Unassembled WGS sequence"/>
</dbReference>
<evidence type="ECO:0000313" key="2">
    <source>
        <dbReference type="Proteomes" id="UP000594638"/>
    </source>
</evidence>
<organism evidence="1 2">
    <name type="scientific">Olea europaea subsp. europaea</name>
    <dbReference type="NCBI Taxonomy" id="158383"/>
    <lineage>
        <taxon>Eukaryota</taxon>
        <taxon>Viridiplantae</taxon>
        <taxon>Streptophyta</taxon>
        <taxon>Embryophyta</taxon>
        <taxon>Tracheophyta</taxon>
        <taxon>Spermatophyta</taxon>
        <taxon>Magnoliopsida</taxon>
        <taxon>eudicotyledons</taxon>
        <taxon>Gunneridae</taxon>
        <taxon>Pentapetalae</taxon>
        <taxon>asterids</taxon>
        <taxon>lamiids</taxon>
        <taxon>Lamiales</taxon>
        <taxon>Oleaceae</taxon>
        <taxon>Oleeae</taxon>
        <taxon>Olea</taxon>
    </lineage>
</organism>
<reference evidence="1 2" key="1">
    <citation type="submission" date="2019-12" db="EMBL/GenBank/DDBJ databases">
        <authorList>
            <person name="Alioto T."/>
            <person name="Alioto T."/>
            <person name="Gomez Garrido J."/>
        </authorList>
    </citation>
    <scope>NUCLEOTIDE SEQUENCE [LARGE SCALE GENOMIC DNA]</scope>
</reference>
<sequence>MRRFNEKARDYVQTIRGAQASRVGDIEPHVVGGSDNNDEVKIVQKNVDRKGKGKMDLSEDIGLSYCLQPPSFDLRIGYTQHKDVHSENI</sequence>
<dbReference type="EMBL" id="CACTIH010009071">
    <property type="protein sequence ID" value="CAA3022529.1"/>
    <property type="molecule type" value="Genomic_DNA"/>
</dbReference>
<dbReference type="AlphaFoldDB" id="A0A8S0UUJ6"/>
<keyword evidence="2" id="KW-1185">Reference proteome</keyword>
<dbReference type="OrthoDB" id="444540at2759"/>
<gene>
    <name evidence="1" type="ORF">OLEA9_A095960</name>
</gene>
<accession>A0A8S0UUJ6</accession>
<evidence type="ECO:0000313" key="1">
    <source>
        <dbReference type="EMBL" id="CAA3022529.1"/>
    </source>
</evidence>
<protein>
    <submittedName>
        <fullName evidence="1">Uncharacterized protein</fullName>
    </submittedName>
</protein>
<proteinExistence type="predicted"/>